<keyword evidence="3 5" id="KW-0456">Lyase</keyword>
<dbReference type="GO" id="GO:0030976">
    <property type="term" value="F:thiamine pyrophosphate binding"/>
    <property type="evidence" value="ECO:0007669"/>
    <property type="project" value="InterPro"/>
</dbReference>
<dbReference type="GO" id="GO:0033980">
    <property type="term" value="F:phosphonopyruvate decarboxylase activity"/>
    <property type="evidence" value="ECO:0007669"/>
    <property type="project" value="UniProtKB-EC"/>
</dbReference>
<evidence type="ECO:0000256" key="3">
    <source>
        <dbReference type="ARBA" id="ARBA00023239"/>
    </source>
</evidence>
<dbReference type="PANTHER" id="PTHR42818:SF1">
    <property type="entry name" value="SULFOPYRUVATE DECARBOXYLASE"/>
    <property type="match status" value="1"/>
</dbReference>
<sequence length="366" mass="38765">MISAGEFCGELRRRRVGFVTGVPCSYFNGPIALLERQPSGYVAAANEGAALAMAAGAELRGVRSAVLVQNSGFGNLVNPLTSLLDVFAVPVLVFMSLRGWPDPDGDEPQHAVMGRTGHALLDVLGVPHWTLRPTVDSLRDLLDRADHARQRGRAAWILVPKGSVGEAPGEPGPEPAFRRREALAALLPHVEHDIVYATTGFISRELSGLADRPLNFYVAGSMGHALALGLGTALHEPRRRVIVLDGDGAALMHLGTAATVGAYAPPNLLHVVLDNHSYESTGAQRTTSASVRWTDLGRGLGYRTVAECSDGDAVRGTLRAIAAQDGPHLVVVHIGADRATTPPRVTRLGTPPELAARFRAAVAEPD</sequence>
<dbReference type="SUPFAM" id="SSF52518">
    <property type="entry name" value="Thiamin diphosphate-binding fold (THDP-binding)"/>
    <property type="match status" value="2"/>
</dbReference>
<name>A0A7D6C4G1_9ACTN</name>
<evidence type="ECO:0000313" key="5">
    <source>
        <dbReference type="EMBL" id="QLJ96926.1"/>
    </source>
</evidence>
<dbReference type="AlphaFoldDB" id="A0A7D6C4G1"/>
<accession>A0A7D6C4G1</accession>
<dbReference type="Gene3D" id="3.40.50.970">
    <property type="match status" value="2"/>
</dbReference>
<dbReference type="EC" id="4.1.1.82" evidence="5"/>
<dbReference type="InterPro" id="IPR017684">
    <property type="entry name" value="Phosphono-pyrv_decarboxylase"/>
</dbReference>
<organism evidence="5">
    <name type="scientific">Micromonospora carbonacea</name>
    <dbReference type="NCBI Taxonomy" id="47853"/>
    <lineage>
        <taxon>Bacteria</taxon>
        <taxon>Bacillati</taxon>
        <taxon>Actinomycetota</taxon>
        <taxon>Actinomycetes</taxon>
        <taxon>Micromonosporales</taxon>
        <taxon>Micromonosporaceae</taxon>
        <taxon>Micromonospora</taxon>
    </lineage>
</organism>
<dbReference type="InterPro" id="IPR000399">
    <property type="entry name" value="TPP-bd_CS"/>
</dbReference>
<dbReference type="InterPro" id="IPR029061">
    <property type="entry name" value="THDP-binding"/>
</dbReference>
<dbReference type="InterPro" id="IPR051818">
    <property type="entry name" value="TPP_dependent_decarboxylase"/>
</dbReference>
<dbReference type="Pfam" id="PF02775">
    <property type="entry name" value="TPP_enzyme_C"/>
    <property type="match status" value="1"/>
</dbReference>
<dbReference type="GO" id="GO:0032923">
    <property type="term" value="P:organic phosphonate biosynthetic process"/>
    <property type="evidence" value="ECO:0007669"/>
    <property type="project" value="InterPro"/>
</dbReference>
<dbReference type="GO" id="GO:0000287">
    <property type="term" value="F:magnesium ion binding"/>
    <property type="evidence" value="ECO:0007669"/>
    <property type="project" value="InterPro"/>
</dbReference>
<dbReference type="PROSITE" id="PS00187">
    <property type="entry name" value="TPP_ENZYMES"/>
    <property type="match status" value="1"/>
</dbReference>
<protein>
    <submittedName>
        <fullName evidence="5">Phosphonopyruvate decarboxylase</fullName>
        <ecNumber evidence="5">4.1.1.82</ecNumber>
    </submittedName>
</protein>
<dbReference type="EMBL" id="CP058905">
    <property type="protein sequence ID" value="QLJ96926.1"/>
    <property type="molecule type" value="Genomic_DNA"/>
</dbReference>
<evidence type="ECO:0000256" key="2">
    <source>
        <dbReference type="ARBA" id="ARBA00023052"/>
    </source>
</evidence>
<evidence type="ECO:0000256" key="1">
    <source>
        <dbReference type="ARBA" id="ARBA00022793"/>
    </source>
</evidence>
<feature type="domain" description="Thiamine pyrophosphate enzyme TPP-binding" evidence="4">
    <location>
        <begin position="214"/>
        <end position="332"/>
    </location>
</feature>
<gene>
    <name evidence="5" type="primary">aepY</name>
    <name evidence="5" type="ORF">HZU44_18795</name>
</gene>
<dbReference type="InterPro" id="IPR011766">
    <property type="entry name" value="TPP_enzyme_TPP-bd"/>
</dbReference>
<reference evidence="5" key="1">
    <citation type="submission" date="2020-08" db="EMBL/GenBank/DDBJ databases">
        <title>A bifunctional nitrone conjugated secondary metabolite targeting the ribosome.</title>
        <authorList>
            <person name="Limbrick E.M."/>
            <person name="Graf M."/>
            <person name="Derewacz D.K."/>
            <person name="Nguyen F."/>
            <person name="Spraggins J.M."/>
            <person name="Wieland M."/>
            <person name="Ynigez-Gutierrez A.E."/>
            <person name="Reisman B.J."/>
            <person name="Zinshteyn B."/>
            <person name="McCulloch K."/>
            <person name="Iverson T.M."/>
            <person name="Green R."/>
            <person name="Wilson D.N."/>
            <person name="Bachmann B.O."/>
        </authorList>
    </citation>
    <scope>NUCLEOTIDE SEQUENCE</scope>
    <source>
        <strain evidence="5">Africana</strain>
    </source>
</reference>
<keyword evidence="5" id="KW-0670">Pyruvate</keyword>
<dbReference type="NCBIfam" id="TIGR03297">
    <property type="entry name" value="Ppyr-DeCO2ase"/>
    <property type="match status" value="1"/>
</dbReference>
<dbReference type="PANTHER" id="PTHR42818">
    <property type="entry name" value="SULFOPYRUVATE DECARBOXYLASE SUBUNIT ALPHA"/>
    <property type="match status" value="1"/>
</dbReference>
<proteinExistence type="predicted"/>
<keyword evidence="1" id="KW-0210">Decarboxylase</keyword>
<keyword evidence="2" id="KW-0786">Thiamine pyrophosphate</keyword>
<evidence type="ECO:0000259" key="4">
    <source>
        <dbReference type="Pfam" id="PF02775"/>
    </source>
</evidence>